<sequence>MALNEPSMLVKNDDSPALILSLQSHLFEGQSLIKKIFTDGTFKELKNKKIKKIIIIEAAPEDNTPFSRETFNNTLANGIEIEFVTGNEILRRGIPFNSRSFVISSRYHINLIYSMLNVSGIAVYQNEYYRNKHKSVTEMGGAWSILNHDKLSEALDHWLPLDSENYTSPNNMINKAKEKKELFNKIIANAQNKDKKSISLESALAVINKFITK</sequence>
<dbReference type="AlphaFoldDB" id="A0A377YUC6"/>
<name>A0A377YUC6_KLEPO</name>
<protein>
    <recommendedName>
        <fullName evidence="3">Polysaccharide pyruvyl transferase domain-containing protein</fullName>
    </recommendedName>
</protein>
<dbReference type="EMBL" id="UGLW01000002">
    <property type="protein sequence ID" value="STU54401.1"/>
    <property type="molecule type" value="Genomic_DNA"/>
</dbReference>
<dbReference type="Proteomes" id="UP000254487">
    <property type="component" value="Unassembled WGS sequence"/>
</dbReference>
<reference evidence="1 2" key="1">
    <citation type="submission" date="2018-06" db="EMBL/GenBank/DDBJ databases">
        <authorList>
            <consortium name="Pathogen Informatics"/>
            <person name="Doyle S."/>
        </authorList>
    </citation>
    <scope>NUCLEOTIDE SEQUENCE [LARGE SCALE GENOMIC DNA]</scope>
    <source>
        <strain evidence="1 2">NCTC10313</strain>
    </source>
</reference>
<accession>A0A377YUC6</accession>
<evidence type="ECO:0000313" key="2">
    <source>
        <dbReference type="Proteomes" id="UP000254487"/>
    </source>
</evidence>
<gene>
    <name evidence="1" type="ORF">NCTC10313_00145</name>
</gene>
<dbReference type="STRING" id="1218098.GCA_001598715_04673"/>
<evidence type="ECO:0000313" key="1">
    <source>
        <dbReference type="EMBL" id="STU54401.1"/>
    </source>
</evidence>
<evidence type="ECO:0008006" key="3">
    <source>
        <dbReference type="Google" id="ProtNLM"/>
    </source>
</evidence>
<organism evidence="1 2">
    <name type="scientific">Klebsiella pneumoniae subsp. ozaenae</name>
    <dbReference type="NCBI Taxonomy" id="574"/>
    <lineage>
        <taxon>Bacteria</taxon>
        <taxon>Pseudomonadati</taxon>
        <taxon>Pseudomonadota</taxon>
        <taxon>Gammaproteobacteria</taxon>
        <taxon>Enterobacterales</taxon>
        <taxon>Enterobacteriaceae</taxon>
        <taxon>Klebsiella/Raoultella group</taxon>
        <taxon>Klebsiella</taxon>
        <taxon>Klebsiella pneumoniae complex</taxon>
    </lineage>
</organism>
<proteinExistence type="predicted"/>